<comment type="subcellular location">
    <subcellularLocation>
        <location evidence="1">Cell membrane</location>
        <topology evidence="1">Multi-pass membrane protein</topology>
    </subcellularLocation>
</comment>
<dbReference type="GO" id="GO:0016887">
    <property type="term" value="F:ATP hydrolysis activity"/>
    <property type="evidence" value="ECO:0007669"/>
    <property type="project" value="InterPro"/>
</dbReference>
<feature type="domain" description="ABC transporter" evidence="14">
    <location>
        <begin position="639"/>
        <end position="863"/>
    </location>
</feature>
<evidence type="ECO:0000313" key="17">
    <source>
        <dbReference type="Proteomes" id="UP000028045"/>
    </source>
</evidence>
<keyword evidence="9 13" id="KW-1133">Transmembrane helix</keyword>
<dbReference type="InterPro" id="IPR050173">
    <property type="entry name" value="ABC_transporter_C-like"/>
</dbReference>
<keyword evidence="17" id="KW-1185">Reference proteome</keyword>
<dbReference type="GO" id="GO:0140359">
    <property type="term" value="F:ABC-type transporter activity"/>
    <property type="evidence" value="ECO:0007669"/>
    <property type="project" value="InterPro"/>
</dbReference>
<dbReference type="InterPro" id="IPR036640">
    <property type="entry name" value="ABC1_TM_sf"/>
</dbReference>
<dbReference type="CDD" id="cd18604">
    <property type="entry name" value="ABC_6TM_VMR1_D2_like"/>
    <property type="match status" value="1"/>
</dbReference>
<evidence type="ECO:0000256" key="7">
    <source>
        <dbReference type="ARBA" id="ARBA00022741"/>
    </source>
</evidence>
<comment type="similarity">
    <text evidence="2">Belongs to the ABC transporter superfamily. ABCC family. Conjugate transporter (TC 3.A.1.208) subfamily.</text>
</comment>
<dbReference type="InterPro" id="IPR003593">
    <property type="entry name" value="AAA+_ATPase"/>
</dbReference>
<feature type="transmembrane region" description="Helical" evidence="13">
    <location>
        <begin position="457"/>
        <end position="479"/>
    </location>
</feature>
<feature type="transmembrane region" description="Helical" evidence="13">
    <location>
        <begin position="136"/>
        <end position="156"/>
    </location>
</feature>
<dbReference type="InterPro" id="IPR011527">
    <property type="entry name" value="ABC1_TM_dom"/>
</dbReference>
<dbReference type="EMBL" id="KL648087">
    <property type="protein sequence ID" value="KEY72505.1"/>
    <property type="molecule type" value="Genomic_DNA"/>
</dbReference>
<evidence type="ECO:0000256" key="3">
    <source>
        <dbReference type="ARBA" id="ARBA00022448"/>
    </source>
</evidence>
<evidence type="ECO:0000259" key="15">
    <source>
        <dbReference type="PROSITE" id="PS50929"/>
    </source>
</evidence>
<feature type="transmembrane region" description="Helical" evidence="13">
    <location>
        <begin position="966"/>
        <end position="988"/>
    </location>
</feature>
<dbReference type="PANTHER" id="PTHR24223:SF415">
    <property type="entry name" value="FI20190P1"/>
    <property type="match status" value="1"/>
</dbReference>
<feature type="transmembrane region" description="Helical" evidence="13">
    <location>
        <begin position="168"/>
        <end position="188"/>
    </location>
</feature>
<dbReference type="OrthoDB" id="6500128at2759"/>
<dbReference type="Pfam" id="PF00005">
    <property type="entry name" value="ABC_tran"/>
    <property type="match status" value="2"/>
</dbReference>
<evidence type="ECO:0000256" key="1">
    <source>
        <dbReference type="ARBA" id="ARBA00004651"/>
    </source>
</evidence>
<dbReference type="Pfam" id="PF00664">
    <property type="entry name" value="ABC_membrane"/>
    <property type="match status" value="2"/>
</dbReference>
<sequence>MSETYFPSYPYWPTQYRLHATAPTDRRTVVAITMAAAVLSVAICVVYTLRRQILANLPRWCKPFASEEPPPNPSARRWTPWTLILNVISLAGLVLSGTSICMSVINTKSFFRFVGVVPWLAAQLITTFDRPIKAPLLLLVQYLTIFTSDFATYSVAFLGHFPKAIDGLQVAGTLLCCIAIIVICNMPLRDPTWGVSDIGGIGAVPSNAARSPEDNLSLLRWWTMSWVNPLANVRARREITVNDIWQLPHSFQHTRLYLAFRELDGKLLHRLIHANGLDIILATILALVDQIGDVTIIRLTSTLYKALDNGDTREAIYWTLVMLAFDVVRQFAQVAGNWYGRKSYERSRGETFIALFIKLLTRAVPGSDAAEKGLNEEGQYDEMELKPRKRLAKFYSRLCGQRKPSPERESLLQTQQTQQASNAKVVNLVRNDTYEISQRIWEFGRLVSMPVKLGFTIYYLIDIMGWSSCIGVGLMLIFFTSNAFLVKKVVSLSRDRTVLSDKRAQAISHFVEASRPLKLNGWTSTWADRIMRFRKVEMAKRLVIANYGALIGAVNAAGGAVYPLASIALYTLYFRQELSNGVIWPSLQLFAQLQTNMQTAFQQITDFWKATIPVERVHKYMAEPDQEKISNDYHNHQGLEFLNASFAWQSSNKQVLEDIDLKFRPGLTVVRGKVGSGKSSLLLAALNEMQLLKGNIIKSDEPIGYAQQQPWLESKTIRENILFNRPFDVERYHEVLLACALYPDIGTFTSGDHTKLEEGGIGLSGGQKARVALARAVYSPATTLLLDDPLAALDHDTASLIVKRLFSGKLAEDRTIVLVTHRDDLVMGIAQQVVDMDNGRAVVLSPEEYRRRLQHLDQDSETLIEEEDESDEDRHEYEASSTIEEPEEASPEGGVPLSVYTRYMRAGGWWKWFGLLFFFLVTRFSKIAKGWLLEAWGHGSVGNDIGPIHAQSYWGLPEPTRFPRPWLYALAVISVVEIVSFAVAQLILARISVDAAQGLFKAAVERVGKATFRYYDTTPTGQLKNRLISDMAMVDGGIMSPLETFVYYMISLIMSLLAIMLHQPALLIILFIVTLLFVHFFKIYVPISRSLRRIEMRYLTPIIANIGVLQEGLVTIRAFQVEENYKKRHLLAVDDFQKYDHFFWGMAFWLRFRISVTSYCTRTVMTLAMIWYRTPASAIGFVLTQTEGAMTSIQSLCQAYAELQLDAVSLERVEQLNNIPEEPTGNVEPPQDWPASSDAVSFGSVTFKYGDDLPTVLHQVSFDIPGGSSCAVLGRTGSGKSTVANVLLATELPREGIVMIGGIDLAHIDRTTLRKRITYIQQDPILFPGTLRDNIDPEGKFAESECENAIHRVLGSDWSLDSTIDAAGKNLSQGQRQLVGIARAVLRRSGLVIMDEATASIDRATAATVQRILREELSQSTVITIAHRLEAVEDASWQLRLDHGRVVRCGPATEQGSRRDGEESEQE</sequence>
<evidence type="ECO:0000256" key="6">
    <source>
        <dbReference type="ARBA" id="ARBA00022737"/>
    </source>
</evidence>
<evidence type="ECO:0000256" key="5">
    <source>
        <dbReference type="ARBA" id="ARBA00022692"/>
    </source>
</evidence>
<feature type="compositionally biased region" description="Acidic residues" evidence="12">
    <location>
        <begin position="860"/>
        <end position="871"/>
    </location>
</feature>
<feature type="transmembrane region" description="Helical" evidence="13">
    <location>
        <begin position="1045"/>
        <end position="1061"/>
    </location>
</feature>
<evidence type="ECO:0000256" key="11">
    <source>
        <dbReference type="ARBA" id="ARBA00023180"/>
    </source>
</evidence>
<dbReference type="GO" id="GO:0005524">
    <property type="term" value="F:ATP binding"/>
    <property type="evidence" value="ECO:0007669"/>
    <property type="project" value="UniProtKB-KW"/>
</dbReference>
<dbReference type="PROSITE" id="PS00211">
    <property type="entry name" value="ABC_TRANSPORTER_1"/>
    <property type="match status" value="2"/>
</dbReference>
<feature type="transmembrane region" description="Helical" evidence="13">
    <location>
        <begin position="28"/>
        <end position="49"/>
    </location>
</feature>
<evidence type="ECO:0000256" key="2">
    <source>
        <dbReference type="ARBA" id="ARBA00009726"/>
    </source>
</evidence>
<feature type="domain" description="ABC transporter" evidence="14">
    <location>
        <begin position="1240"/>
        <end position="1467"/>
    </location>
</feature>
<feature type="transmembrane region" description="Helical" evidence="13">
    <location>
        <begin position="83"/>
        <end position="105"/>
    </location>
</feature>
<feature type="domain" description="ABC transmembrane type-1" evidence="15">
    <location>
        <begin position="280"/>
        <end position="607"/>
    </location>
</feature>
<feature type="region of interest" description="Disordered" evidence="12">
    <location>
        <begin position="860"/>
        <end position="893"/>
    </location>
</feature>
<reference evidence="16 17" key="1">
    <citation type="journal article" date="2014" name="BMC Genomics">
        <title>Comparative genome sequencing reveals chemotype-specific gene clusters in the toxigenic black mold Stachybotrys.</title>
        <authorList>
            <person name="Semeiks J."/>
            <person name="Borek D."/>
            <person name="Otwinowski Z."/>
            <person name="Grishin N.V."/>
        </authorList>
    </citation>
    <scope>NUCLEOTIDE SEQUENCE [LARGE SCALE GENOMIC DNA]</scope>
    <source>
        <strain evidence="17">CBS 109288 / IBT 7711</strain>
    </source>
</reference>
<organism evidence="16 17">
    <name type="scientific">Stachybotrys chartarum (strain CBS 109288 / IBT 7711)</name>
    <name type="common">Toxic black mold</name>
    <name type="synonym">Stilbospora chartarum</name>
    <dbReference type="NCBI Taxonomy" id="1280523"/>
    <lineage>
        <taxon>Eukaryota</taxon>
        <taxon>Fungi</taxon>
        <taxon>Dikarya</taxon>
        <taxon>Ascomycota</taxon>
        <taxon>Pezizomycotina</taxon>
        <taxon>Sordariomycetes</taxon>
        <taxon>Hypocreomycetidae</taxon>
        <taxon>Hypocreales</taxon>
        <taxon>Stachybotryaceae</taxon>
        <taxon>Stachybotrys</taxon>
    </lineage>
</organism>
<evidence type="ECO:0000256" key="13">
    <source>
        <dbReference type="SAM" id="Phobius"/>
    </source>
</evidence>
<keyword evidence="6" id="KW-0677">Repeat</keyword>
<keyword evidence="10 13" id="KW-0472">Membrane</keyword>
<dbReference type="Gene3D" id="3.40.50.300">
    <property type="entry name" value="P-loop containing nucleotide triphosphate hydrolases"/>
    <property type="match status" value="2"/>
</dbReference>
<evidence type="ECO:0000256" key="4">
    <source>
        <dbReference type="ARBA" id="ARBA00022475"/>
    </source>
</evidence>
<proteinExistence type="inferred from homology"/>
<feature type="transmembrane region" description="Helical" evidence="13">
    <location>
        <begin position="547"/>
        <end position="573"/>
    </location>
</feature>
<dbReference type="Gene3D" id="1.20.1560.10">
    <property type="entry name" value="ABC transporter type 1, transmembrane domain"/>
    <property type="match status" value="2"/>
</dbReference>
<dbReference type="GO" id="GO:0005737">
    <property type="term" value="C:cytoplasm"/>
    <property type="evidence" value="ECO:0007669"/>
    <property type="project" value="UniProtKB-ARBA"/>
</dbReference>
<name>A0A084B4M6_STACB</name>
<dbReference type="InterPro" id="IPR027417">
    <property type="entry name" value="P-loop_NTPase"/>
</dbReference>
<dbReference type="InterPro" id="IPR003439">
    <property type="entry name" value="ABC_transporter-like_ATP-bd"/>
</dbReference>
<evidence type="ECO:0000256" key="8">
    <source>
        <dbReference type="ARBA" id="ARBA00022840"/>
    </source>
</evidence>
<dbReference type="PROSITE" id="PS50929">
    <property type="entry name" value="ABC_TM1F"/>
    <property type="match status" value="2"/>
</dbReference>
<gene>
    <name evidence="16" type="ORF">S7711_05177</name>
</gene>
<dbReference type="FunFam" id="3.40.50.300:FF:002145">
    <property type="entry name" value="ABC transporter (MsbA subfamily)"/>
    <property type="match status" value="1"/>
</dbReference>
<dbReference type="PROSITE" id="PS50893">
    <property type="entry name" value="ABC_TRANSPORTER_2"/>
    <property type="match status" value="2"/>
</dbReference>
<evidence type="ECO:0000256" key="9">
    <source>
        <dbReference type="ARBA" id="ARBA00022989"/>
    </source>
</evidence>
<evidence type="ECO:0000259" key="14">
    <source>
        <dbReference type="PROSITE" id="PS50893"/>
    </source>
</evidence>
<dbReference type="SMART" id="SM00382">
    <property type="entry name" value="AAA"/>
    <property type="match status" value="2"/>
</dbReference>
<protein>
    <recommendedName>
        <fullName evidence="18">ABC transporter</fullName>
    </recommendedName>
</protein>
<keyword evidence="3" id="KW-0813">Transport</keyword>
<feature type="transmembrane region" description="Helical" evidence="13">
    <location>
        <begin position="909"/>
        <end position="928"/>
    </location>
</feature>
<dbReference type="InterPro" id="IPR017871">
    <property type="entry name" value="ABC_transporter-like_CS"/>
</dbReference>
<keyword evidence="4" id="KW-1003">Cell membrane</keyword>
<feature type="transmembrane region" description="Helical" evidence="13">
    <location>
        <begin position="1067"/>
        <end position="1087"/>
    </location>
</feature>
<evidence type="ECO:0000313" key="16">
    <source>
        <dbReference type="EMBL" id="KEY72505.1"/>
    </source>
</evidence>
<evidence type="ECO:0000256" key="12">
    <source>
        <dbReference type="SAM" id="MobiDB-lite"/>
    </source>
</evidence>
<keyword evidence="7" id="KW-0547">Nucleotide-binding</keyword>
<dbReference type="Proteomes" id="UP000028045">
    <property type="component" value="Unassembled WGS sequence"/>
</dbReference>
<dbReference type="FunFam" id="1.20.1560.10:FF:000013">
    <property type="entry name" value="ABC transporter C family member 2"/>
    <property type="match status" value="1"/>
</dbReference>
<keyword evidence="8" id="KW-0067">ATP-binding</keyword>
<dbReference type="SUPFAM" id="SSF52540">
    <property type="entry name" value="P-loop containing nucleoside triphosphate hydrolases"/>
    <property type="match status" value="2"/>
</dbReference>
<feature type="domain" description="ABC transmembrane type-1" evidence="15">
    <location>
        <begin position="966"/>
        <end position="1205"/>
    </location>
</feature>
<keyword evidence="5 13" id="KW-0812">Transmembrane</keyword>
<dbReference type="SUPFAM" id="SSF90123">
    <property type="entry name" value="ABC transporter transmembrane region"/>
    <property type="match status" value="2"/>
</dbReference>
<dbReference type="HOGENOM" id="CLU_000604_27_6_1"/>
<evidence type="ECO:0008006" key="18">
    <source>
        <dbReference type="Google" id="ProtNLM"/>
    </source>
</evidence>
<dbReference type="PANTHER" id="PTHR24223">
    <property type="entry name" value="ATP-BINDING CASSETTE SUB-FAMILY C"/>
    <property type="match status" value="1"/>
</dbReference>
<keyword evidence="11" id="KW-0325">Glycoprotein</keyword>
<dbReference type="GO" id="GO:0005886">
    <property type="term" value="C:plasma membrane"/>
    <property type="evidence" value="ECO:0007669"/>
    <property type="project" value="UniProtKB-SubCell"/>
</dbReference>
<accession>A0A084B4M6</accession>
<evidence type="ECO:0000256" key="10">
    <source>
        <dbReference type="ARBA" id="ARBA00023136"/>
    </source>
</evidence>